<keyword evidence="2" id="KW-1185">Reference proteome</keyword>
<comment type="caution">
    <text evidence="1">The sequence shown here is derived from an EMBL/GenBank/DDBJ whole genome shotgun (WGS) entry which is preliminary data.</text>
</comment>
<accession>A0A5B7DG06</accession>
<dbReference type="Proteomes" id="UP000324222">
    <property type="component" value="Unassembled WGS sequence"/>
</dbReference>
<dbReference type="EMBL" id="VSRR010000870">
    <property type="protein sequence ID" value="MPC20422.1"/>
    <property type="molecule type" value="Genomic_DNA"/>
</dbReference>
<dbReference type="AlphaFoldDB" id="A0A5B7DG06"/>
<protein>
    <submittedName>
        <fullName evidence="1">Uncharacterized protein</fullName>
    </submittedName>
</protein>
<reference evidence="1 2" key="1">
    <citation type="submission" date="2019-05" db="EMBL/GenBank/DDBJ databases">
        <title>Another draft genome of Portunus trituberculatus and its Hox gene families provides insights of decapod evolution.</title>
        <authorList>
            <person name="Jeong J.-H."/>
            <person name="Song I."/>
            <person name="Kim S."/>
            <person name="Choi T."/>
            <person name="Kim D."/>
            <person name="Ryu S."/>
            <person name="Kim W."/>
        </authorList>
    </citation>
    <scope>NUCLEOTIDE SEQUENCE [LARGE SCALE GENOMIC DNA]</scope>
    <source>
        <tissue evidence="1">Muscle</tissue>
    </source>
</reference>
<evidence type="ECO:0000313" key="2">
    <source>
        <dbReference type="Proteomes" id="UP000324222"/>
    </source>
</evidence>
<proteinExistence type="predicted"/>
<organism evidence="1 2">
    <name type="scientific">Portunus trituberculatus</name>
    <name type="common">Swimming crab</name>
    <name type="synonym">Neptunus trituberculatus</name>
    <dbReference type="NCBI Taxonomy" id="210409"/>
    <lineage>
        <taxon>Eukaryota</taxon>
        <taxon>Metazoa</taxon>
        <taxon>Ecdysozoa</taxon>
        <taxon>Arthropoda</taxon>
        <taxon>Crustacea</taxon>
        <taxon>Multicrustacea</taxon>
        <taxon>Malacostraca</taxon>
        <taxon>Eumalacostraca</taxon>
        <taxon>Eucarida</taxon>
        <taxon>Decapoda</taxon>
        <taxon>Pleocyemata</taxon>
        <taxon>Brachyura</taxon>
        <taxon>Eubrachyura</taxon>
        <taxon>Portunoidea</taxon>
        <taxon>Portunidae</taxon>
        <taxon>Portuninae</taxon>
        <taxon>Portunus</taxon>
    </lineage>
</organism>
<name>A0A5B7DG06_PORTR</name>
<gene>
    <name evidence="1" type="ORF">E2C01_013365</name>
</gene>
<sequence length="69" mass="7396">MLLVLCGSGKYFGRRKVASGEQSAQPGRARSRVMSSAALGAVGMCGGQQPPRRPLPAAHRLCEERDVVW</sequence>
<evidence type="ECO:0000313" key="1">
    <source>
        <dbReference type="EMBL" id="MPC20422.1"/>
    </source>
</evidence>